<dbReference type="AlphaFoldDB" id="A0A2Z5UW42"/>
<evidence type="ECO:0000313" key="2">
    <source>
        <dbReference type="EMBL" id="BBB15285.1"/>
    </source>
</evidence>
<gene>
    <name evidence="2" type="ORF">RVIR1_07960</name>
</gene>
<dbReference type="EMBL" id="AP018005">
    <property type="protein sequence ID" value="BBB15285.1"/>
    <property type="molecule type" value="Genomic_DNA"/>
</dbReference>
<evidence type="ECO:0000313" key="3">
    <source>
        <dbReference type="Proteomes" id="UP000282483"/>
    </source>
</evidence>
<organism evidence="2 3">
    <name type="scientific">Candidatus Rickettsiella viridis</name>
    <dbReference type="NCBI Taxonomy" id="676208"/>
    <lineage>
        <taxon>Bacteria</taxon>
        <taxon>Pseudomonadati</taxon>
        <taxon>Pseudomonadota</taxon>
        <taxon>Gammaproteobacteria</taxon>
        <taxon>Legionellales</taxon>
        <taxon>Coxiellaceae</taxon>
        <taxon>Rickettsiella</taxon>
    </lineage>
</organism>
<dbReference type="RefSeq" id="WP_126322753.1">
    <property type="nucleotide sequence ID" value="NZ_AP018005.1"/>
</dbReference>
<dbReference type="KEGG" id="rvi:RVIR1_07960"/>
<keyword evidence="3" id="KW-1185">Reference proteome</keyword>
<sequence length="111" mass="13175">MFRQKSYRVKHAARKEREVEILEWKLDALENIEEDFLNGLEQTSLERKLLERKYLETIFLKSELLGITFQKLKSKQQRFLPKGLLRGKLSESYSNSHASPSIHVPQRCFHS</sequence>
<name>A0A2Z5UW42_9COXI</name>
<proteinExistence type="predicted"/>
<evidence type="ECO:0000256" key="1">
    <source>
        <dbReference type="SAM" id="MobiDB-lite"/>
    </source>
</evidence>
<protein>
    <submittedName>
        <fullName evidence="2">Uncharacterized protein</fullName>
    </submittedName>
</protein>
<dbReference type="Proteomes" id="UP000282483">
    <property type="component" value="Chromosome"/>
</dbReference>
<accession>A0A2Z5UW42</accession>
<feature type="region of interest" description="Disordered" evidence="1">
    <location>
        <begin position="91"/>
        <end position="111"/>
    </location>
</feature>
<reference evidence="2 3" key="1">
    <citation type="submission" date="2017-03" db="EMBL/GenBank/DDBJ databases">
        <title>The genome sequence of Candidatus Rickettsiella viridis.</title>
        <authorList>
            <person name="Nikoh N."/>
            <person name="Tsuchida T."/>
            <person name="Yamaguchi K."/>
            <person name="Maeda T."/>
            <person name="Shigenobu S."/>
            <person name="Fukatsu T."/>
        </authorList>
    </citation>
    <scope>NUCLEOTIDE SEQUENCE [LARGE SCALE GENOMIC DNA]</scope>
    <source>
        <strain evidence="2 3">Ap-RA04</strain>
    </source>
</reference>